<gene>
    <name evidence="1" type="ORF">GCM10023149_21840</name>
</gene>
<dbReference type="EMBL" id="BAABFT010000004">
    <property type="protein sequence ID" value="GAA4321815.1"/>
    <property type="molecule type" value="Genomic_DNA"/>
</dbReference>
<evidence type="ECO:0000313" key="1">
    <source>
        <dbReference type="EMBL" id="GAA4321815.1"/>
    </source>
</evidence>
<name>A0ABP8GCN5_9SPHI</name>
<reference evidence="2" key="1">
    <citation type="journal article" date="2019" name="Int. J. Syst. Evol. Microbiol.">
        <title>The Global Catalogue of Microorganisms (GCM) 10K type strain sequencing project: providing services to taxonomists for standard genome sequencing and annotation.</title>
        <authorList>
            <consortium name="The Broad Institute Genomics Platform"/>
            <consortium name="The Broad Institute Genome Sequencing Center for Infectious Disease"/>
            <person name="Wu L."/>
            <person name="Ma J."/>
        </authorList>
    </citation>
    <scope>NUCLEOTIDE SEQUENCE [LARGE SCALE GENOMIC DNA]</scope>
    <source>
        <strain evidence="2">JCM 17705</strain>
    </source>
</reference>
<sequence length="79" mass="8793">MSETLYLPISYQGKELELEVRMERWGYTYRIAVLIGDETVLFEPDEEGSYRAMTADGMPGKTAPGLLRAIVAQLAGLLP</sequence>
<accession>A0ABP8GCN5</accession>
<protein>
    <submittedName>
        <fullName evidence="1">Uncharacterized protein</fullName>
    </submittedName>
</protein>
<organism evidence="1 2">
    <name type="scientific">Mucilaginibacter gynuensis</name>
    <dbReference type="NCBI Taxonomy" id="1302236"/>
    <lineage>
        <taxon>Bacteria</taxon>
        <taxon>Pseudomonadati</taxon>
        <taxon>Bacteroidota</taxon>
        <taxon>Sphingobacteriia</taxon>
        <taxon>Sphingobacteriales</taxon>
        <taxon>Sphingobacteriaceae</taxon>
        <taxon>Mucilaginibacter</taxon>
    </lineage>
</organism>
<proteinExistence type="predicted"/>
<dbReference type="Proteomes" id="UP001500582">
    <property type="component" value="Unassembled WGS sequence"/>
</dbReference>
<comment type="caution">
    <text evidence="1">The sequence shown here is derived from an EMBL/GenBank/DDBJ whole genome shotgun (WGS) entry which is preliminary data.</text>
</comment>
<dbReference type="RefSeq" id="WP_345211101.1">
    <property type="nucleotide sequence ID" value="NZ_BAABFT010000004.1"/>
</dbReference>
<evidence type="ECO:0000313" key="2">
    <source>
        <dbReference type="Proteomes" id="UP001500582"/>
    </source>
</evidence>
<keyword evidence="2" id="KW-1185">Reference proteome</keyword>